<dbReference type="Proteomes" id="UP000634136">
    <property type="component" value="Unassembled WGS sequence"/>
</dbReference>
<sequence length="117" mass="13060">MAGNNDKVHFTGFAQVVPYNGGKSNQSVGSHTTTSRAAYDHGNYKYSGRHTESYKAGDYVHKSGNVGYKEEARSTSTFKYTDKVQGMTTEYQTQVNVKKMVYPSTTKASSSKRINYY</sequence>
<comment type="caution">
    <text evidence="2">The sequence shown here is derived from an EMBL/GenBank/DDBJ whole genome shotgun (WGS) entry which is preliminary data.</text>
</comment>
<dbReference type="OrthoDB" id="1429861at2759"/>
<reference evidence="2" key="1">
    <citation type="submission" date="2020-09" db="EMBL/GenBank/DDBJ databases">
        <title>Genome-Enabled Discovery of Anthraquinone Biosynthesis in Senna tora.</title>
        <authorList>
            <person name="Kang S.-H."/>
            <person name="Pandey R.P."/>
            <person name="Lee C.-M."/>
            <person name="Sim J.-S."/>
            <person name="Jeong J.-T."/>
            <person name="Choi B.-S."/>
            <person name="Jung M."/>
            <person name="Ginzburg D."/>
            <person name="Zhao K."/>
            <person name="Won S.Y."/>
            <person name="Oh T.-J."/>
            <person name="Yu Y."/>
            <person name="Kim N.-H."/>
            <person name="Lee O.R."/>
            <person name="Lee T.-H."/>
            <person name="Bashyal P."/>
            <person name="Kim T.-S."/>
            <person name="Lee W.-H."/>
            <person name="Kawkins C."/>
            <person name="Kim C.-K."/>
            <person name="Kim J.S."/>
            <person name="Ahn B.O."/>
            <person name="Rhee S.Y."/>
            <person name="Sohng J.K."/>
        </authorList>
    </citation>
    <scope>NUCLEOTIDE SEQUENCE</scope>
    <source>
        <tissue evidence="2">Leaf</tissue>
    </source>
</reference>
<evidence type="ECO:0000256" key="1">
    <source>
        <dbReference type="SAM" id="MobiDB-lite"/>
    </source>
</evidence>
<dbReference type="AlphaFoldDB" id="A0A834X5A0"/>
<name>A0A834X5A0_9FABA</name>
<keyword evidence="3" id="KW-1185">Reference proteome</keyword>
<gene>
    <name evidence="2" type="ORF">G2W53_006542</name>
</gene>
<proteinExistence type="predicted"/>
<evidence type="ECO:0000313" key="3">
    <source>
        <dbReference type="Proteomes" id="UP000634136"/>
    </source>
</evidence>
<protein>
    <submittedName>
        <fullName evidence="2">Uncharacterized protein</fullName>
    </submittedName>
</protein>
<accession>A0A834X5A0</accession>
<feature type="compositionally biased region" description="Polar residues" evidence="1">
    <location>
        <begin position="22"/>
        <end position="36"/>
    </location>
</feature>
<evidence type="ECO:0000313" key="2">
    <source>
        <dbReference type="EMBL" id="KAF7838060.1"/>
    </source>
</evidence>
<organism evidence="2 3">
    <name type="scientific">Senna tora</name>
    <dbReference type="NCBI Taxonomy" id="362788"/>
    <lineage>
        <taxon>Eukaryota</taxon>
        <taxon>Viridiplantae</taxon>
        <taxon>Streptophyta</taxon>
        <taxon>Embryophyta</taxon>
        <taxon>Tracheophyta</taxon>
        <taxon>Spermatophyta</taxon>
        <taxon>Magnoliopsida</taxon>
        <taxon>eudicotyledons</taxon>
        <taxon>Gunneridae</taxon>
        <taxon>Pentapetalae</taxon>
        <taxon>rosids</taxon>
        <taxon>fabids</taxon>
        <taxon>Fabales</taxon>
        <taxon>Fabaceae</taxon>
        <taxon>Caesalpinioideae</taxon>
        <taxon>Cassia clade</taxon>
        <taxon>Senna</taxon>
    </lineage>
</organism>
<feature type="region of interest" description="Disordered" evidence="1">
    <location>
        <begin position="18"/>
        <end position="44"/>
    </location>
</feature>
<dbReference type="EMBL" id="JAAIUW010000003">
    <property type="protein sequence ID" value="KAF7838060.1"/>
    <property type="molecule type" value="Genomic_DNA"/>
</dbReference>